<dbReference type="PANTHER" id="PTHR28177:SF1">
    <property type="entry name" value="ALTERED INHERITANCE OF MITOCHONDRIA PROTEIN 19, MITOCHONDRIAL"/>
    <property type="match status" value="1"/>
</dbReference>
<evidence type="ECO:0000313" key="2">
    <source>
        <dbReference type="Proteomes" id="UP000717996"/>
    </source>
</evidence>
<name>A0A9P6Y694_RHIOR</name>
<gene>
    <name evidence="1" type="ORF">G6F51_008620</name>
</gene>
<dbReference type="OrthoDB" id="5554402at2759"/>
<evidence type="ECO:0000313" key="1">
    <source>
        <dbReference type="EMBL" id="KAG1540282.1"/>
    </source>
</evidence>
<protein>
    <recommendedName>
        <fullName evidence="3">Transmembrane protein 14</fullName>
    </recommendedName>
</protein>
<sequence>MSINFIEEIDKKSESPYPIWALSAFNLATVPASFRKAPGLPNPLISLGFSFIFAGAGYVVNTGDTDNGAGIATAWSLSWAFLHAKKAILSRKPLPIALLGAVTANAYVYGKKTLKVNGYLNTSFGVHLKFNISTSGTDEKQFYKKEEEDHDL</sequence>
<dbReference type="AlphaFoldDB" id="A0A9P6Y694"/>
<dbReference type="PANTHER" id="PTHR28177">
    <property type="entry name" value="ALTERED INHERITANCE OF MITOCHONDRIA PROTEIN 19, MITOCHONDRIAL"/>
    <property type="match status" value="1"/>
</dbReference>
<proteinExistence type="predicted"/>
<organism evidence="1 2">
    <name type="scientific">Rhizopus oryzae</name>
    <name type="common">Mucormycosis agent</name>
    <name type="synonym">Rhizopus arrhizus var. delemar</name>
    <dbReference type="NCBI Taxonomy" id="64495"/>
    <lineage>
        <taxon>Eukaryota</taxon>
        <taxon>Fungi</taxon>
        <taxon>Fungi incertae sedis</taxon>
        <taxon>Mucoromycota</taxon>
        <taxon>Mucoromycotina</taxon>
        <taxon>Mucoromycetes</taxon>
        <taxon>Mucorales</taxon>
        <taxon>Mucorineae</taxon>
        <taxon>Rhizopodaceae</taxon>
        <taxon>Rhizopus</taxon>
    </lineage>
</organism>
<comment type="caution">
    <text evidence="1">The sequence shown here is derived from an EMBL/GenBank/DDBJ whole genome shotgun (WGS) entry which is preliminary data.</text>
</comment>
<evidence type="ECO:0008006" key="3">
    <source>
        <dbReference type="Google" id="ProtNLM"/>
    </source>
</evidence>
<dbReference type="EMBL" id="JAANIT010001441">
    <property type="protein sequence ID" value="KAG1540282.1"/>
    <property type="molecule type" value="Genomic_DNA"/>
</dbReference>
<dbReference type="GO" id="GO:0005739">
    <property type="term" value="C:mitochondrion"/>
    <property type="evidence" value="ECO:0007669"/>
    <property type="project" value="TreeGrafter"/>
</dbReference>
<dbReference type="InterPro" id="IPR019419">
    <property type="entry name" value="AIM19"/>
</dbReference>
<accession>A0A9P6Y694</accession>
<dbReference type="Proteomes" id="UP000717996">
    <property type="component" value="Unassembled WGS sequence"/>
</dbReference>
<dbReference type="Pfam" id="PF10315">
    <property type="entry name" value="Aim19"/>
    <property type="match status" value="1"/>
</dbReference>
<reference evidence="1" key="1">
    <citation type="journal article" date="2020" name="Microb. Genom.">
        <title>Genetic diversity of clinical and environmental Mucorales isolates obtained from an investigation of mucormycosis cases among solid organ transplant recipients.</title>
        <authorList>
            <person name="Nguyen M.H."/>
            <person name="Kaul D."/>
            <person name="Muto C."/>
            <person name="Cheng S.J."/>
            <person name="Richter R.A."/>
            <person name="Bruno V.M."/>
            <person name="Liu G."/>
            <person name="Beyhan S."/>
            <person name="Sundermann A.J."/>
            <person name="Mounaud S."/>
            <person name="Pasculle A.W."/>
            <person name="Nierman W.C."/>
            <person name="Driscoll E."/>
            <person name="Cumbie R."/>
            <person name="Clancy C.J."/>
            <person name="Dupont C.L."/>
        </authorList>
    </citation>
    <scope>NUCLEOTIDE SEQUENCE</scope>
    <source>
        <strain evidence="1">GL16</strain>
    </source>
</reference>